<feature type="compositionally biased region" description="Basic and acidic residues" evidence="1">
    <location>
        <begin position="167"/>
        <end position="193"/>
    </location>
</feature>
<dbReference type="InterPro" id="IPR046342">
    <property type="entry name" value="CBS_dom_sf"/>
</dbReference>
<dbReference type="AlphaFoldDB" id="A0AAN8YHH9"/>
<keyword evidence="3" id="KW-1185">Reference proteome</keyword>
<feature type="region of interest" description="Disordered" evidence="1">
    <location>
        <begin position="148"/>
        <end position="193"/>
    </location>
</feature>
<evidence type="ECO:0000313" key="2">
    <source>
        <dbReference type="EMBL" id="KAK6793764.1"/>
    </source>
</evidence>
<comment type="caution">
    <text evidence="2">The sequence shown here is derived from an EMBL/GenBank/DDBJ whole genome shotgun (WGS) entry which is preliminary data.</text>
</comment>
<evidence type="ECO:0000313" key="3">
    <source>
        <dbReference type="Proteomes" id="UP001371456"/>
    </source>
</evidence>
<evidence type="ECO:0000256" key="1">
    <source>
        <dbReference type="SAM" id="MobiDB-lite"/>
    </source>
</evidence>
<dbReference type="Gene3D" id="3.90.1280.20">
    <property type="match status" value="1"/>
</dbReference>
<protein>
    <recommendedName>
        <fullName evidence="4">CBS domain-containing protein</fullName>
    </recommendedName>
</protein>
<organism evidence="2 3">
    <name type="scientific">Solanum bulbocastanum</name>
    <name type="common">Wild potato</name>
    <dbReference type="NCBI Taxonomy" id="147425"/>
    <lineage>
        <taxon>Eukaryota</taxon>
        <taxon>Viridiplantae</taxon>
        <taxon>Streptophyta</taxon>
        <taxon>Embryophyta</taxon>
        <taxon>Tracheophyta</taxon>
        <taxon>Spermatophyta</taxon>
        <taxon>Magnoliopsida</taxon>
        <taxon>eudicotyledons</taxon>
        <taxon>Gunneridae</taxon>
        <taxon>Pentapetalae</taxon>
        <taxon>asterids</taxon>
        <taxon>lamiids</taxon>
        <taxon>Solanales</taxon>
        <taxon>Solanaceae</taxon>
        <taxon>Solanoideae</taxon>
        <taxon>Solaneae</taxon>
        <taxon>Solanum</taxon>
    </lineage>
</organism>
<evidence type="ECO:0008006" key="4">
    <source>
        <dbReference type="Google" id="ProtNLM"/>
    </source>
</evidence>
<reference evidence="2 3" key="1">
    <citation type="submission" date="2024-02" db="EMBL/GenBank/DDBJ databases">
        <title>de novo genome assembly of Solanum bulbocastanum strain 11H21.</title>
        <authorList>
            <person name="Hosaka A.J."/>
        </authorList>
    </citation>
    <scope>NUCLEOTIDE SEQUENCE [LARGE SCALE GENOMIC DNA]</scope>
    <source>
        <tissue evidence="2">Young leaves</tissue>
    </source>
</reference>
<gene>
    <name evidence="2" type="ORF">RDI58_007217</name>
</gene>
<dbReference type="Proteomes" id="UP001371456">
    <property type="component" value="Unassembled WGS sequence"/>
</dbReference>
<accession>A0AAN8YHH9</accession>
<dbReference type="EMBL" id="JBANQN010000003">
    <property type="protein sequence ID" value="KAK6793764.1"/>
    <property type="molecule type" value="Genomic_DNA"/>
</dbReference>
<dbReference type="SUPFAM" id="SSF54631">
    <property type="entry name" value="CBS-domain pair"/>
    <property type="match status" value="1"/>
</dbReference>
<proteinExistence type="predicted"/>
<name>A0AAN8YHH9_SOLBU</name>
<sequence>MYQRPDSIPPGLMLKAIPIILIKSKFFDDLFEELNKMTVHKGDALLLTDSNALLCVEPNDTVLDAAKKMLESQTSSAIVVVDKKPQRILISKDILIRVITQDLSPESILIERHISQSPLRHRSYEDHSHKSHSIKYDERDHYYEIRSKMNRSTVPDHRRGRSRSFGGRRDRIPVKDGSEKRTARIDQWNWEKE</sequence>